<keyword evidence="3" id="KW-1185">Reference proteome</keyword>
<sequence length="517" mass="57567">MIPCISFHKQVIINSPSNQLEVSYSAHPRQTAQEMLDNWRSGTTTPNGPRSPCVYLVLPDHLQFHHRTKMQDFSKPVNRPISLKSQSFAPDSNSYISLAERATESYALEKLKAVRLITVMLAYARPWWRHRIPNISEGGDLPDSDLPVSPVCFGLLPETREERGFCHMMQEVTTQQGSDIPVIQTQIFGIPLESWWPIGVPAANADADHSRIKTLVAKVHDRLVSAIFSPPKCPSSTTTCSHAIDPPLLYLISFLERGSPQAIFSENMTFKADSYPVCPLQNGISSEGNDSEAEPDWRLELAKETGADFSHDHVYTSSSLTASLKTTLLLARQASFLLSKLPMARHRMNAYNRLTEAEKQLVRLANLDLSDDEEDDDGSEEEEEDELEDETEDDVNDEDEVDKEHRVDGEEASEASSVCSSTDSMEHTLKQVGDATSSLSSISGALSSLPKRPRSTLWKKGSFSDRSEAARLGDRKHGQLRNSGLSSIRLSPPKTRRSLLLRSGKSAGSVNLRRLRR</sequence>
<evidence type="ECO:0000313" key="3">
    <source>
        <dbReference type="Proteomes" id="UP000784294"/>
    </source>
</evidence>
<protein>
    <submittedName>
        <fullName evidence="2">Uncharacterized protein</fullName>
    </submittedName>
</protein>
<feature type="compositionally biased region" description="Basic and acidic residues" evidence="1">
    <location>
        <begin position="462"/>
        <end position="477"/>
    </location>
</feature>
<feature type="compositionally biased region" description="Low complexity" evidence="1">
    <location>
        <begin position="437"/>
        <end position="449"/>
    </location>
</feature>
<evidence type="ECO:0000256" key="1">
    <source>
        <dbReference type="SAM" id="MobiDB-lite"/>
    </source>
</evidence>
<feature type="compositionally biased region" description="Acidic residues" evidence="1">
    <location>
        <begin position="369"/>
        <end position="401"/>
    </location>
</feature>
<dbReference type="AlphaFoldDB" id="A0A3S5BN79"/>
<dbReference type="EMBL" id="CAAALY010008708">
    <property type="protein sequence ID" value="VEL10332.1"/>
    <property type="molecule type" value="Genomic_DNA"/>
</dbReference>
<dbReference type="Proteomes" id="UP000784294">
    <property type="component" value="Unassembled WGS sequence"/>
</dbReference>
<comment type="caution">
    <text evidence="2">The sequence shown here is derived from an EMBL/GenBank/DDBJ whole genome shotgun (WGS) entry which is preliminary data.</text>
</comment>
<accession>A0A3S5BN79</accession>
<organism evidence="2 3">
    <name type="scientific">Protopolystoma xenopodis</name>
    <dbReference type="NCBI Taxonomy" id="117903"/>
    <lineage>
        <taxon>Eukaryota</taxon>
        <taxon>Metazoa</taxon>
        <taxon>Spiralia</taxon>
        <taxon>Lophotrochozoa</taxon>
        <taxon>Platyhelminthes</taxon>
        <taxon>Monogenea</taxon>
        <taxon>Polyopisthocotylea</taxon>
        <taxon>Polystomatidea</taxon>
        <taxon>Polystomatidae</taxon>
        <taxon>Protopolystoma</taxon>
    </lineage>
</organism>
<feature type="region of interest" description="Disordered" evidence="1">
    <location>
        <begin position="367"/>
        <end position="517"/>
    </location>
</feature>
<proteinExistence type="predicted"/>
<name>A0A3S5BN79_9PLAT</name>
<feature type="compositionally biased region" description="Polar residues" evidence="1">
    <location>
        <begin position="480"/>
        <end position="489"/>
    </location>
</feature>
<reference evidence="2" key="1">
    <citation type="submission" date="2018-11" db="EMBL/GenBank/DDBJ databases">
        <authorList>
            <consortium name="Pathogen Informatics"/>
        </authorList>
    </citation>
    <scope>NUCLEOTIDE SEQUENCE</scope>
</reference>
<dbReference type="OrthoDB" id="2219495at2759"/>
<evidence type="ECO:0000313" key="2">
    <source>
        <dbReference type="EMBL" id="VEL10332.1"/>
    </source>
</evidence>
<gene>
    <name evidence="2" type="ORF">PXEA_LOCUS3772</name>
</gene>